<dbReference type="Proteomes" id="UP000248330">
    <property type="component" value="Unassembled WGS sequence"/>
</dbReference>
<proteinExistence type="predicted"/>
<feature type="domain" description="HTH araC/xylS-type" evidence="4">
    <location>
        <begin position="242"/>
        <end position="340"/>
    </location>
</feature>
<dbReference type="PANTHER" id="PTHR47894:SF1">
    <property type="entry name" value="HTH-TYPE TRANSCRIPTIONAL REGULATOR VQSM"/>
    <property type="match status" value="1"/>
</dbReference>
<comment type="caution">
    <text evidence="5">The sequence shown here is derived from an EMBL/GenBank/DDBJ whole genome shotgun (WGS) entry which is preliminary data.</text>
</comment>
<dbReference type="PROSITE" id="PS00041">
    <property type="entry name" value="HTH_ARAC_FAMILY_1"/>
    <property type="match status" value="1"/>
</dbReference>
<dbReference type="PROSITE" id="PS01124">
    <property type="entry name" value="HTH_ARAC_FAMILY_2"/>
    <property type="match status" value="1"/>
</dbReference>
<dbReference type="RefSeq" id="WP_170124028.1">
    <property type="nucleotide sequence ID" value="NZ_CAKZQT010000033.1"/>
</dbReference>
<accession>A0A318EAN2</accession>
<reference evidence="5 6" key="1">
    <citation type="submission" date="2018-04" db="EMBL/GenBank/DDBJ databases">
        <title>Genomic Encyclopedia of Type Strains, Phase IV (KMG-IV): sequencing the most valuable type-strain genomes for metagenomic binning, comparative biology and taxonomic classification.</title>
        <authorList>
            <person name="Goeker M."/>
        </authorList>
    </citation>
    <scope>NUCLEOTIDE SEQUENCE [LARGE SCALE GENOMIC DNA]</scope>
    <source>
        <strain evidence="5 6">DSM 104150</strain>
    </source>
</reference>
<keyword evidence="2" id="KW-0238">DNA-binding</keyword>
<dbReference type="PANTHER" id="PTHR47894">
    <property type="entry name" value="HTH-TYPE TRANSCRIPTIONAL REGULATOR GADX"/>
    <property type="match status" value="1"/>
</dbReference>
<dbReference type="EMBL" id="QICN01000007">
    <property type="protein sequence ID" value="PXV66625.1"/>
    <property type="molecule type" value="Genomic_DNA"/>
</dbReference>
<dbReference type="GO" id="GO:0005829">
    <property type="term" value="C:cytosol"/>
    <property type="evidence" value="ECO:0007669"/>
    <property type="project" value="TreeGrafter"/>
</dbReference>
<dbReference type="InterPro" id="IPR018062">
    <property type="entry name" value="HTH_AraC-typ_CS"/>
</dbReference>
<dbReference type="Pfam" id="PF12625">
    <property type="entry name" value="Arabinose_bd"/>
    <property type="match status" value="1"/>
</dbReference>
<keyword evidence="6" id="KW-1185">Reference proteome</keyword>
<keyword evidence="1" id="KW-0805">Transcription regulation</keyword>
<gene>
    <name evidence="5" type="ORF">C8D93_107190</name>
</gene>
<evidence type="ECO:0000256" key="1">
    <source>
        <dbReference type="ARBA" id="ARBA00023015"/>
    </source>
</evidence>
<dbReference type="InterPro" id="IPR009057">
    <property type="entry name" value="Homeodomain-like_sf"/>
</dbReference>
<dbReference type="GO" id="GO:0000976">
    <property type="term" value="F:transcription cis-regulatory region binding"/>
    <property type="evidence" value="ECO:0007669"/>
    <property type="project" value="TreeGrafter"/>
</dbReference>
<dbReference type="InterPro" id="IPR018060">
    <property type="entry name" value="HTH_AraC"/>
</dbReference>
<organism evidence="5 6">
    <name type="scientific">Sinimarinibacterium flocculans</name>
    <dbReference type="NCBI Taxonomy" id="985250"/>
    <lineage>
        <taxon>Bacteria</taxon>
        <taxon>Pseudomonadati</taxon>
        <taxon>Pseudomonadota</taxon>
        <taxon>Gammaproteobacteria</taxon>
        <taxon>Nevskiales</taxon>
        <taxon>Nevskiaceae</taxon>
        <taxon>Sinimarinibacterium</taxon>
    </lineage>
</organism>
<protein>
    <submittedName>
        <fullName evidence="5">AraC family transcriptional regulator</fullName>
    </submittedName>
</protein>
<dbReference type="InterPro" id="IPR032687">
    <property type="entry name" value="AraC-type_N"/>
</dbReference>
<evidence type="ECO:0000256" key="3">
    <source>
        <dbReference type="ARBA" id="ARBA00023163"/>
    </source>
</evidence>
<evidence type="ECO:0000313" key="6">
    <source>
        <dbReference type="Proteomes" id="UP000248330"/>
    </source>
</evidence>
<dbReference type="GO" id="GO:0003700">
    <property type="term" value="F:DNA-binding transcription factor activity"/>
    <property type="evidence" value="ECO:0007669"/>
    <property type="project" value="InterPro"/>
</dbReference>
<evidence type="ECO:0000256" key="2">
    <source>
        <dbReference type="ARBA" id="ARBA00023125"/>
    </source>
</evidence>
<sequence>MVSAHPSQTPGGVIASLYARGLLDYLRSRGVDPARLYPEARVRQLESARGHEEIPLTEWIGMFDRAVEALGEPDLPLKAGASLHVRHLGVLGHVLMSCATLGEVAQQLARYIRLLGQIGQPEVQRDGDRIHLLWIWPHPTPPSGAVAQFMLGARSMFMRWLADRPDLRYDAHFHFPAPPDTQAFERVFGGELHFDQPRSKMVFPDAYMALPVATADEDLRQQVEARAQSLLRVLEGEAPLLSALKGVLARNLANGRVSLEEAAAALDTSTRTLQRRLGALGRSFQSVLDEVRLHAAENLLRDPNVSLTQIAFLLGYTEQSTFHNAFRRWTGASPGSWRRQQTGRD</sequence>
<dbReference type="SUPFAM" id="SSF46689">
    <property type="entry name" value="Homeodomain-like"/>
    <property type="match status" value="1"/>
</dbReference>
<dbReference type="Pfam" id="PF12833">
    <property type="entry name" value="HTH_18"/>
    <property type="match status" value="1"/>
</dbReference>
<keyword evidence="3" id="KW-0804">Transcription</keyword>
<dbReference type="SMART" id="SM00342">
    <property type="entry name" value="HTH_ARAC"/>
    <property type="match status" value="1"/>
</dbReference>
<evidence type="ECO:0000313" key="5">
    <source>
        <dbReference type="EMBL" id="PXV66625.1"/>
    </source>
</evidence>
<dbReference type="Gene3D" id="1.10.10.60">
    <property type="entry name" value="Homeodomain-like"/>
    <property type="match status" value="1"/>
</dbReference>
<dbReference type="AlphaFoldDB" id="A0A318EAN2"/>
<evidence type="ECO:0000259" key="4">
    <source>
        <dbReference type="PROSITE" id="PS01124"/>
    </source>
</evidence>
<name>A0A318EAN2_9GAMM</name>